<proteinExistence type="predicted"/>
<dbReference type="AlphaFoldDB" id="A0A8T1B7Y5"/>
<dbReference type="EMBL" id="RCMK01001260">
    <property type="protein sequence ID" value="KAG2898325.1"/>
    <property type="molecule type" value="Genomic_DNA"/>
</dbReference>
<name>A0A8T1B7Y5_9STRA</name>
<gene>
    <name evidence="1" type="ORF">PC117_g22586</name>
</gene>
<accession>A0A8T1B7Y5</accession>
<reference evidence="1" key="1">
    <citation type="submission" date="2018-10" db="EMBL/GenBank/DDBJ databases">
        <title>Effector identification in a new, highly contiguous assembly of the strawberry crown rot pathogen Phytophthora cactorum.</title>
        <authorList>
            <person name="Armitage A.D."/>
            <person name="Nellist C.F."/>
            <person name="Bates H."/>
            <person name="Vickerstaff R.J."/>
            <person name="Harrison R.J."/>
        </authorList>
    </citation>
    <scope>NUCLEOTIDE SEQUENCE</scope>
    <source>
        <strain evidence="1">4040</strain>
    </source>
</reference>
<comment type="caution">
    <text evidence="1">The sequence shown here is derived from an EMBL/GenBank/DDBJ whole genome shotgun (WGS) entry which is preliminary data.</text>
</comment>
<protein>
    <submittedName>
        <fullName evidence="1">Uncharacterized protein</fullName>
    </submittedName>
</protein>
<sequence length="95" mass="9783">MDIPTGVDAGVGSATLGDTEPRCLAASVGQPPLVCTQSRSPYGETRALLLELVAPASGLHSSPSTFGVLDSRCLRKPPAKRGSSSTFQFQPSAPQ</sequence>
<organism evidence="1 2">
    <name type="scientific">Phytophthora cactorum</name>
    <dbReference type="NCBI Taxonomy" id="29920"/>
    <lineage>
        <taxon>Eukaryota</taxon>
        <taxon>Sar</taxon>
        <taxon>Stramenopiles</taxon>
        <taxon>Oomycota</taxon>
        <taxon>Peronosporomycetes</taxon>
        <taxon>Peronosporales</taxon>
        <taxon>Peronosporaceae</taxon>
        <taxon>Phytophthora</taxon>
    </lineage>
</organism>
<evidence type="ECO:0000313" key="2">
    <source>
        <dbReference type="Proteomes" id="UP000736787"/>
    </source>
</evidence>
<dbReference type="Proteomes" id="UP000736787">
    <property type="component" value="Unassembled WGS sequence"/>
</dbReference>
<evidence type="ECO:0000313" key="1">
    <source>
        <dbReference type="EMBL" id="KAG2898325.1"/>
    </source>
</evidence>